<comment type="caution">
    <text evidence="1">The sequence shown here is derived from an EMBL/GenBank/DDBJ whole genome shotgun (WGS) entry which is preliminary data.</text>
</comment>
<gene>
    <name evidence="1" type="ORF">H2198_001693</name>
</gene>
<protein>
    <submittedName>
        <fullName evidence="1">Uncharacterized protein</fullName>
    </submittedName>
</protein>
<proteinExistence type="predicted"/>
<accession>A0ACC3AGK5</accession>
<evidence type="ECO:0000313" key="2">
    <source>
        <dbReference type="Proteomes" id="UP001172386"/>
    </source>
</evidence>
<name>A0ACC3AGK5_9EURO</name>
<evidence type="ECO:0000313" key="1">
    <source>
        <dbReference type="EMBL" id="KAJ9661941.1"/>
    </source>
</evidence>
<dbReference type="Proteomes" id="UP001172386">
    <property type="component" value="Unassembled WGS sequence"/>
</dbReference>
<dbReference type="EMBL" id="JAPDRQ010000019">
    <property type="protein sequence ID" value="KAJ9661941.1"/>
    <property type="molecule type" value="Genomic_DNA"/>
</dbReference>
<keyword evidence="2" id="KW-1185">Reference proteome</keyword>
<organism evidence="1 2">
    <name type="scientific">Neophaeococcomyces mojaviensis</name>
    <dbReference type="NCBI Taxonomy" id="3383035"/>
    <lineage>
        <taxon>Eukaryota</taxon>
        <taxon>Fungi</taxon>
        <taxon>Dikarya</taxon>
        <taxon>Ascomycota</taxon>
        <taxon>Pezizomycotina</taxon>
        <taxon>Eurotiomycetes</taxon>
        <taxon>Chaetothyriomycetidae</taxon>
        <taxon>Chaetothyriales</taxon>
        <taxon>Chaetothyriales incertae sedis</taxon>
        <taxon>Neophaeococcomyces</taxon>
    </lineage>
</organism>
<reference evidence="1" key="1">
    <citation type="submission" date="2022-10" db="EMBL/GenBank/DDBJ databases">
        <title>Culturing micro-colonial fungi from biological soil crusts in the Mojave desert and describing Neophaeococcomyces mojavensis, and introducing the new genera and species Taxawa tesnikishii.</title>
        <authorList>
            <person name="Kurbessoian T."/>
            <person name="Stajich J.E."/>
        </authorList>
    </citation>
    <scope>NUCLEOTIDE SEQUENCE</scope>
    <source>
        <strain evidence="1">JES_112</strain>
    </source>
</reference>
<sequence>MPSQFSSNFSQWPTTKPSIPFRAPSNSMYGPSQSAIPLHLLPHPRHSLTVQQLRHHSTLWGRRAYLATRRIRYYIAPVRVRHAFSYERHVPRHLRSIRMRRLVDYLQMKITQSRRALGFLRSAAPYSRQTSPVSEELRGGASVQVDNSQTLTHLDQAGAAHMVNISHKAETTRSATAVATLLFSKKETYAALSSYQVVKGDAIAVARVAAFQAAKKTADLIPLAHPSLHITAMTVDINPFRGEEKSFLYTTIKSEGNSVSLKSREGGVTVKATVECQGKTGVEMEAITAATVGAVTMYDMLKAIDKGLVLMGARVIEKKGGKSGDWVWDEHTNKLVRPNQTGHQDSSYTDAPQIHHPLPEASEIDEWNKGLAEEFSVTKAALREIDTPKVPKQSTSLDQIHMVERATDALTKSMVALETAMAKLRRPSQNPEDSISSEPAVRPPSSKSSTGHRHAPESLSSVDKSHAGPLPQSTSKADVQSTTSGFTCITQKPTPTDYAPVPQGKDHTIVQQHQVQSTVPPPAQPTSSITSPLHNPHSQQHSDRLPRHRLSKSHLDSHITAAKALQSELRASIASSKPFVEAVGRTFEAAMAADAEVEKAHEELESGVTDNRNKEWWPETMTKVDREVWRGHGGANLKKVDRRAFESRAFEREWEKSVYGKGSWIK</sequence>